<organism evidence="4 5">
    <name type="scientific">Alkanindiges hydrocarboniclasticus</name>
    <dbReference type="NCBI Taxonomy" id="1907941"/>
    <lineage>
        <taxon>Bacteria</taxon>
        <taxon>Pseudomonadati</taxon>
        <taxon>Pseudomonadota</taxon>
        <taxon>Gammaproteobacteria</taxon>
        <taxon>Moraxellales</taxon>
        <taxon>Moraxellaceae</taxon>
        <taxon>Alkanindiges</taxon>
    </lineage>
</organism>
<gene>
    <name evidence="4" type="ORF">BKE30_06385</name>
</gene>
<keyword evidence="5" id="KW-1185">Reference proteome</keyword>
<comment type="caution">
    <text evidence="4">The sequence shown here is derived from an EMBL/GenBank/DDBJ whole genome shotgun (WGS) entry which is preliminary data.</text>
</comment>
<dbReference type="EMBL" id="MLCN01000014">
    <property type="protein sequence ID" value="ONG41048.1"/>
    <property type="molecule type" value="Genomic_DNA"/>
</dbReference>
<dbReference type="AlphaFoldDB" id="A0A1S8CUY1"/>
<evidence type="ECO:0000256" key="2">
    <source>
        <dbReference type="SAM" id="MobiDB-lite"/>
    </source>
</evidence>
<dbReference type="Gene3D" id="3.40.50.360">
    <property type="match status" value="1"/>
</dbReference>
<dbReference type="InterPro" id="IPR005025">
    <property type="entry name" value="FMN_Rdtase-like_dom"/>
</dbReference>
<feature type="compositionally biased region" description="Polar residues" evidence="2">
    <location>
        <begin position="1"/>
        <end position="12"/>
    </location>
</feature>
<dbReference type="OrthoDB" id="8445767at2"/>
<dbReference type="STRING" id="1907941.BKE30_06385"/>
<reference evidence="4 5" key="1">
    <citation type="submission" date="2016-10" db="EMBL/GenBank/DDBJ databases">
        <title>Draft Genome sequence of Alkanindiges sp. strain H1.</title>
        <authorList>
            <person name="Subhash Y."/>
            <person name="Lee S."/>
        </authorList>
    </citation>
    <scope>NUCLEOTIDE SEQUENCE [LARGE SCALE GENOMIC DNA]</scope>
    <source>
        <strain evidence="4 5">H1</strain>
    </source>
</reference>
<name>A0A1S8CUY1_9GAMM</name>
<proteinExistence type="predicted"/>
<dbReference type="InterPro" id="IPR029039">
    <property type="entry name" value="Flavoprotein-like_sf"/>
</dbReference>
<dbReference type="SUPFAM" id="SSF52218">
    <property type="entry name" value="Flavoproteins"/>
    <property type="match status" value="1"/>
</dbReference>
<feature type="domain" description="NADPH-dependent FMN reductase-like" evidence="3">
    <location>
        <begin position="116"/>
        <end position="304"/>
    </location>
</feature>
<evidence type="ECO:0000256" key="1">
    <source>
        <dbReference type="ARBA" id="ARBA00022643"/>
    </source>
</evidence>
<evidence type="ECO:0000313" key="4">
    <source>
        <dbReference type="EMBL" id="ONG41048.1"/>
    </source>
</evidence>
<keyword evidence="1" id="KW-0285">Flavoprotein</keyword>
<accession>A0A1S8CUY1</accession>
<keyword evidence="1" id="KW-0288">FMN</keyword>
<dbReference type="GO" id="GO:0016491">
    <property type="term" value="F:oxidoreductase activity"/>
    <property type="evidence" value="ECO:0007669"/>
    <property type="project" value="InterPro"/>
</dbReference>
<evidence type="ECO:0000259" key="3">
    <source>
        <dbReference type="Pfam" id="PF03358"/>
    </source>
</evidence>
<evidence type="ECO:0000313" key="5">
    <source>
        <dbReference type="Proteomes" id="UP000192132"/>
    </source>
</evidence>
<sequence length="373" mass="41373">MSSPEASANSTTKPRRAAPVPRTGQGGGHLDRATFGQRFRQSFADPRFDQASAQIAQLEEIAWQNYQDGRKAPVTRAAGAGYADPDYEIAVEWLDTKAAIDTAKQTQQDQNTPNQVLIIIASHRNDDTCPGEVSKSWRLANIARQELEREGTVCDVIDLSRLTSEYGLNIHPCKGCVATAMPLCHFPCSCYPNHSLNQTGDWMNDIYIKLAAAHGLLIVTPTYWYQSPGALKNLMDRLVCIDGGNTDPSSTHGKKAIKAKQIELDGWDYPKHLPNRAYAVMVHGDVAGVEAQRRNLCDQLDWMGFIAAGFKGRLDRYIGYYESYAESHEALDQDQAVQDEAVMVAQALQATIRQLRQGIELQPSQQVELVRPK</sequence>
<protein>
    <submittedName>
        <fullName evidence="4">NADPH-dependent FMN reductase</fullName>
    </submittedName>
</protein>
<dbReference type="RefSeq" id="WP_076877776.1">
    <property type="nucleotide sequence ID" value="NZ_MLCN01000014.1"/>
</dbReference>
<dbReference type="Pfam" id="PF03358">
    <property type="entry name" value="FMN_red"/>
    <property type="match status" value="1"/>
</dbReference>
<dbReference type="Proteomes" id="UP000192132">
    <property type="component" value="Unassembled WGS sequence"/>
</dbReference>
<feature type="region of interest" description="Disordered" evidence="2">
    <location>
        <begin position="1"/>
        <end position="35"/>
    </location>
</feature>